<evidence type="ECO:0000259" key="2">
    <source>
        <dbReference type="Pfam" id="PF13203"/>
    </source>
</evidence>
<dbReference type="PANTHER" id="PTHR38730:SF1">
    <property type="entry name" value="SLL7028 PROTEIN"/>
    <property type="match status" value="1"/>
</dbReference>
<dbReference type="EMBL" id="LOED01000041">
    <property type="protein sequence ID" value="KXG74661.1"/>
    <property type="molecule type" value="Genomic_DNA"/>
</dbReference>
<dbReference type="InParanoid" id="A0A140L286"/>
<reference evidence="3 4" key="1">
    <citation type="submission" date="2015-12" db="EMBL/GenBank/DDBJ databases">
        <title>Draft genome sequnece of Fervidicola ferrireducens strain Y170.</title>
        <authorList>
            <person name="Patel B.K."/>
        </authorList>
    </citation>
    <scope>NUCLEOTIDE SEQUENCE [LARGE SCALE GENOMIC DNA]</scope>
    <source>
        <strain evidence="3 4">Y170</strain>
    </source>
</reference>
<dbReference type="InterPro" id="IPR018698">
    <property type="entry name" value="VWA-like_dom"/>
</dbReference>
<dbReference type="STRING" id="520764.AN618_21910"/>
<evidence type="ECO:0000313" key="3">
    <source>
        <dbReference type="EMBL" id="KXG74661.1"/>
    </source>
</evidence>
<dbReference type="InterPro" id="IPR025154">
    <property type="entry name" value="Put_metallopeptidase_dom"/>
</dbReference>
<proteinExistence type="predicted"/>
<gene>
    <name evidence="3" type="ORF">AN618_21910</name>
</gene>
<accession>A0A140L286</accession>
<dbReference type="AlphaFoldDB" id="A0A140L286"/>
<dbReference type="Pfam" id="PF13203">
    <property type="entry name" value="DUF2201_N"/>
    <property type="match status" value="1"/>
</dbReference>
<dbReference type="SUPFAM" id="SSF53300">
    <property type="entry name" value="vWA-like"/>
    <property type="match status" value="1"/>
</dbReference>
<organism evidence="3 4">
    <name type="scientific">Fervidicola ferrireducens</name>
    <dbReference type="NCBI Taxonomy" id="520764"/>
    <lineage>
        <taxon>Bacteria</taxon>
        <taxon>Bacillati</taxon>
        <taxon>Bacillota</taxon>
        <taxon>Clostridia</taxon>
        <taxon>Thermosediminibacterales</taxon>
        <taxon>Thermosediminibacteraceae</taxon>
        <taxon>Fervidicola</taxon>
    </lineage>
</organism>
<keyword evidence="4" id="KW-1185">Reference proteome</keyword>
<evidence type="ECO:0008006" key="5">
    <source>
        <dbReference type="Google" id="ProtNLM"/>
    </source>
</evidence>
<evidence type="ECO:0000313" key="4">
    <source>
        <dbReference type="Proteomes" id="UP000070427"/>
    </source>
</evidence>
<dbReference type="Proteomes" id="UP000070427">
    <property type="component" value="Unassembled WGS sequence"/>
</dbReference>
<dbReference type="PATRIC" id="fig|520764.3.peg.2353"/>
<comment type="caution">
    <text evidence="3">The sequence shown here is derived from an EMBL/GenBank/DDBJ whole genome shotgun (WGS) entry which is preliminary data.</text>
</comment>
<evidence type="ECO:0000259" key="1">
    <source>
        <dbReference type="Pfam" id="PF09967"/>
    </source>
</evidence>
<feature type="domain" description="VWA-like" evidence="1">
    <location>
        <begin position="271"/>
        <end position="394"/>
    </location>
</feature>
<dbReference type="PANTHER" id="PTHR38730">
    <property type="entry name" value="SLL7028 PROTEIN"/>
    <property type="match status" value="1"/>
</dbReference>
<feature type="domain" description="Putative metallopeptidase" evidence="2">
    <location>
        <begin position="10"/>
        <end position="262"/>
    </location>
</feature>
<sequence>MPCFMDTFGLARSKLVLKNQFFGTLALYLQPEPDKKIGTAATDGRVLKYNEEWLEEVKQKYGLEAVITIIAHEVLHCALGHVWRRGTREPLLWNIACDCAANLILRESGFKLPQGALVNEAYSGKTAEDIYALLQKNGISKGGTTIILLDNHDLWGNAHPGGNGDTGDKDAAKDIIAGSGTAKGDIAGTLENEWKNRLVSVASALKSQGKLPASLERIVEEIAQPQIPYRYVLAEYMQRIENEYAWGPFDRRFVHAGEYLPSTNSEGFDEIVVAIDTSGSISDVEIKQFIGEVMSIASIGANTLHVVFCDAKVQGWYTMSAQDEVPPFKIKGGGGTDFRPVFDAVAEKGMQPAVLIYLSDGYGDYPEKEPEYPVLWVMTRNHQNPPFGRVVTLDV</sequence>
<name>A0A140L286_9FIRM</name>
<dbReference type="InterPro" id="IPR036465">
    <property type="entry name" value="vWFA_dom_sf"/>
</dbReference>
<dbReference type="Pfam" id="PF09967">
    <property type="entry name" value="DUF2201"/>
    <property type="match status" value="1"/>
</dbReference>
<protein>
    <recommendedName>
        <fullName evidence="5">Metallopeptidase domain-containing protein</fullName>
    </recommendedName>
</protein>